<keyword evidence="2" id="KW-1185">Reference proteome</keyword>
<sequence>MLDLLTPITKFINKLSQLETCLCFQKDWCTTNLMMIQNNLLPLFLLLEVLMQARFQFFLMCLLVALMITFLLGCSKLMLQPS</sequence>
<name>A0ACC0Z3W3_9ROSI</name>
<dbReference type="Proteomes" id="UP001163603">
    <property type="component" value="Chromosome 3"/>
</dbReference>
<evidence type="ECO:0000313" key="1">
    <source>
        <dbReference type="EMBL" id="KAJ0045629.1"/>
    </source>
</evidence>
<protein>
    <submittedName>
        <fullName evidence="1">Uncharacterized protein</fullName>
    </submittedName>
</protein>
<reference evidence="2" key="1">
    <citation type="journal article" date="2023" name="G3 (Bethesda)">
        <title>Genome assembly and association tests identify interacting loci associated with vigor, precocity, and sex in interspecific pistachio rootstocks.</title>
        <authorList>
            <person name="Palmer W."/>
            <person name="Jacygrad E."/>
            <person name="Sagayaradj S."/>
            <person name="Cavanaugh K."/>
            <person name="Han R."/>
            <person name="Bertier L."/>
            <person name="Beede B."/>
            <person name="Kafkas S."/>
            <person name="Golino D."/>
            <person name="Preece J."/>
            <person name="Michelmore R."/>
        </authorList>
    </citation>
    <scope>NUCLEOTIDE SEQUENCE [LARGE SCALE GENOMIC DNA]</scope>
</reference>
<proteinExistence type="predicted"/>
<evidence type="ECO:0000313" key="2">
    <source>
        <dbReference type="Proteomes" id="UP001163603"/>
    </source>
</evidence>
<gene>
    <name evidence="1" type="ORF">Pint_05798</name>
</gene>
<accession>A0ACC0Z3W3</accession>
<dbReference type="EMBL" id="CM047738">
    <property type="protein sequence ID" value="KAJ0045629.1"/>
    <property type="molecule type" value="Genomic_DNA"/>
</dbReference>
<organism evidence="1 2">
    <name type="scientific">Pistacia integerrima</name>
    <dbReference type="NCBI Taxonomy" id="434235"/>
    <lineage>
        <taxon>Eukaryota</taxon>
        <taxon>Viridiplantae</taxon>
        <taxon>Streptophyta</taxon>
        <taxon>Embryophyta</taxon>
        <taxon>Tracheophyta</taxon>
        <taxon>Spermatophyta</taxon>
        <taxon>Magnoliopsida</taxon>
        <taxon>eudicotyledons</taxon>
        <taxon>Gunneridae</taxon>
        <taxon>Pentapetalae</taxon>
        <taxon>rosids</taxon>
        <taxon>malvids</taxon>
        <taxon>Sapindales</taxon>
        <taxon>Anacardiaceae</taxon>
        <taxon>Pistacia</taxon>
    </lineage>
</organism>
<comment type="caution">
    <text evidence="1">The sequence shown here is derived from an EMBL/GenBank/DDBJ whole genome shotgun (WGS) entry which is preliminary data.</text>
</comment>